<keyword evidence="4" id="KW-0863">Zinc-finger</keyword>
<dbReference type="Pfam" id="PF01485">
    <property type="entry name" value="IBR"/>
    <property type="match status" value="1"/>
</dbReference>
<reference evidence="8" key="1">
    <citation type="submission" date="2020-11" db="EMBL/GenBank/DDBJ databases">
        <authorList>
            <person name="Tran Van P."/>
        </authorList>
    </citation>
    <scope>NUCLEOTIDE SEQUENCE</scope>
</reference>
<evidence type="ECO:0000256" key="5">
    <source>
        <dbReference type="ARBA" id="ARBA00022786"/>
    </source>
</evidence>
<evidence type="ECO:0000259" key="7">
    <source>
        <dbReference type="PROSITE" id="PS51873"/>
    </source>
</evidence>
<dbReference type="InterPro" id="IPR044066">
    <property type="entry name" value="TRIAD_supradom"/>
</dbReference>
<keyword evidence="6" id="KW-0862">Zinc</keyword>
<evidence type="ECO:0000256" key="1">
    <source>
        <dbReference type="ARBA" id="ARBA00022679"/>
    </source>
</evidence>
<dbReference type="SMART" id="SM00647">
    <property type="entry name" value="IBR"/>
    <property type="match status" value="1"/>
</dbReference>
<accession>A0A7R8X129</accession>
<dbReference type="EMBL" id="OB710364">
    <property type="protein sequence ID" value="CAD7238861.1"/>
    <property type="molecule type" value="Genomic_DNA"/>
</dbReference>
<dbReference type="AlphaFoldDB" id="A0A7R8X129"/>
<protein>
    <recommendedName>
        <fullName evidence="7">RING-type domain-containing protein</fullName>
    </recommendedName>
</protein>
<evidence type="ECO:0000256" key="6">
    <source>
        <dbReference type="ARBA" id="ARBA00022833"/>
    </source>
</evidence>
<proteinExistence type="predicted"/>
<evidence type="ECO:0000256" key="3">
    <source>
        <dbReference type="ARBA" id="ARBA00022737"/>
    </source>
</evidence>
<organism evidence="8">
    <name type="scientific">Cyprideis torosa</name>
    <dbReference type="NCBI Taxonomy" id="163714"/>
    <lineage>
        <taxon>Eukaryota</taxon>
        <taxon>Metazoa</taxon>
        <taxon>Ecdysozoa</taxon>
        <taxon>Arthropoda</taxon>
        <taxon>Crustacea</taxon>
        <taxon>Oligostraca</taxon>
        <taxon>Ostracoda</taxon>
        <taxon>Podocopa</taxon>
        <taxon>Podocopida</taxon>
        <taxon>Cytherocopina</taxon>
        <taxon>Cytheroidea</taxon>
        <taxon>Cytherideidae</taxon>
        <taxon>Cyprideis</taxon>
    </lineage>
</organism>
<dbReference type="SUPFAM" id="SSF57850">
    <property type="entry name" value="RING/U-box"/>
    <property type="match status" value="1"/>
</dbReference>
<dbReference type="CDD" id="cd20338">
    <property type="entry name" value="BRcat_RBR_RNF19"/>
    <property type="match status" value="1"/>
</dbReference>
<feature type="non-terminal residue" evidence="8">
    <location>
        <position position="110"/>
    </location>
</feature>
<keyword evidence="1" id="KW-0808">Transferase</keyword>
<keyword evidence="3" id="KW-0677">Repeat</keyword>
<feature type="domain" description="RING-type" evidence="7">
    <location>
        <begin position="1"/>
        <end position="110"/>
    </location>
</feature>
<keyword evidence="5" id="KW-0833">Ubl conjugation pathway</keyword>
<dbReference type="OrthoDB" id="1431934at2759"/>
<dbReference type="GO" id="GO:0016740">
    <property type="term" value="F:transferase activity"/>
    <property type="evidence" value="ECO:0007669"/>
    <property type="project" value="UniProtKB-KW"/>
</dbReference>
<evidence type="ECO:0000256" key="2">
    <source>
        <dbReference type="ARBA" id="ARBA00022723"/>
    </source>
</evidence>
<evidence type="ECO:0000256" key="4">
    <source>
        <dbReference type="ARBA" id="ARBA00022771"/>
    </source>
</evidence>
<gene>
    <name evidence="8" type="ORF">CTOB1V02_LOCUS16676</name>
</gene>
<dbReference type="PROSITE" id="PS51873">
    <property type="entry name" value="TRIAD"/>
    <property type="match status" value="1"/>
</dbReference>
<dbReference type="GO" id="GO:0008270">
    <property type="term" value="F:zinc ion binding"/>
    <property type="evidence" value="ECO:0007669"/>
    <property type="project" value="UniProtKB-KW"/>
</dbReference>
<dbReference type="InterPro" id="IPR002867">
    <property type="entry name" value="IBR_dom"/>
</dbReference>
<keyword evidence="2" id="KW-0479">Metal-binding</keyword>
<dbReference type="Gene3D" id="2.20.25.20">
    <property type="match status" value="1"/>
</dbReference>
<evidence type="ECO:0000313" key="8">
    <source>
        <dbReference type="EMBL" id="CAD7238861.1"/>
    </source>
</evidence>
<name>A0A7R8X129_9CRUS</name>
<sequence>MAALNPTDVERYLCDAALLAKYEEFMLRRVLTNDTDARWCPAPDCNYAVIASGCASCPLLQCEREACATQFCYHCKNVWHADQTCDQARAQRSPNFRNSSMSFSYEPHFQ</sequence>
<dbReference type="FunFam" id="2.20.25.20:FF:000004">
    <property type="entry name" value="RBR-type E3 ubiquitin transferase"/>
    <property type="match status" value="1"/>
</dbReference>